<dbReference type="InterPro" id="IPR000515">
    <property type="entry name" value="MetI-like"/>
</dbReference>
<evidence type="ECO:0000313" key="12">
    <source>
        <dbReference type="EMBL" id="VEU56092.1"/>
    </source>
</evidence>
<evidence type="ECO:0000256" key="5">
    <source>
        <dbReference type="ARBA" id="ARBA00022856"/>
    </source>
</evidence>
<dbReference type="GO" id="GO:0005886">
    <property type="term" value="C:plasma membrane"/>
    <property type="evidence" value="ECO:0007669"/>
    <property type="project" value="UniProtKB-SubCell"/>
</dbReference>
<evidence type="ECO:0000256" key="9">
    <source>
        <dbReference type="ARBA" id="ARBA00024202"/>
    </source>
</evidence>
<dbReference type="AlphaFoldDB" id="A0A448ZXW5"/>
<geneLocation type="plasmid" evidence="12">
    <name>2</name>
</geneLocation>
<evidence type="ECO:0000256" key="1">
    <source>
        <dbReference type="ARBA" id="ARBA00004651"/>
    </source>
</evidence>
<dbReference type="Pfam" id="PF12911">
    <property type="entry name" value="OppC_N"/>
    <property type="match status" value="1"/>
</dbReference>
<keyword evidence="7 10" id="KW-1133">Transmembrane helix</keyword>
<keyword evidence="8 10" id="KW-0472">Membrane</keyword>
<dbReference type="GO" id="GO:0015833">
    <property type="term" value="P:peptide transport"/>
    <property type="evidence" value="ECO:0007669"/>
    <property type="project" value="UniProtKB-KW"/>
</dbReference>
<dbReference type="GO" id="GO:0015031">
    <property type="term" value="P:protein transport"/>
    <property type="evidence" value="ECO:0007669"/>
    <property type="project" value="UniProtKB-KW"/>
</dbReference>
<dbReference type="InterPro" id="IPR035906">
    <property type="entry name" value="MetI-like_sf"/>
</dbReference>
<feature type="transmembrane region" description="Helical" evidence="10">
    <location>
        <begin position="248"/>
        <end position="272"/>
    </location>
</feature>
<proteinExistence type="inferred from homology"/>
<evidence type="ECO:0000256" key="10">
    <source>
        <dbReference type="RuleBase" id="RU363032"/>
    </source>
</evidence>
<feature type="transmembrane region" description="Helical" evidence="10">
    <location>
        <begin position="411"/>
        <end position="439"/>
    </location>
</feature>
<dbReference type="InterPro" id="IPR050366">
    <property type="entry name" value="BP-dependent_transpt_permease"/>
</dbReference>
<evidence type="ECO:0000256" key="3">
    <source>
        <dbReference type="ARBA" id="ARBA00022475"/>
    </source>
</evidence>
<dbReference type="SUPFAM" id="SSF161098">
    <property type="entry name" value="MetI-like"/>
    <property type="match status" value="1"/>
</dbReference>
<feature type="domain" description="ABC transmembrane type-1" evidence="11">
    <location>
        <begin position="246"/>
        <end position="432"/>
    </location>
</feature>
<keyword evidence="5" id="KW-0571">Peptide transport</keyword>
<dbReference type="PANTHER" id="PTHR43386:SF24">
    <property type="entry name" value="OLIGOPEPTIDE TRANSPORT SYSTEM PERMEASE PROTEIN AMID"/>
    <property type="match status" value="1"/>
</dbReference>
<dbReference type="GO" id="GO:0055085">
    <property type="term" value="P:transmembrane transport"/>
    <property type="evidence" value="ECO:0007669"/>
    <property type="project" value="InterPro"/>
</dbReference>
<organism evidence="12">
    <name type="scientific">Metamycoplasma salivarium</name>
    <name type="common">Mycoplasma salivarium</name>
    <dbReference type="NCBI Taxonomy" id="2124"/>
    <lineage>
        <taxon>Bacteria</taxon>
        <taxon>Bacillati</taxon>
        <taxon>Mycoplasmatota</taxon>
        <taxon>Mycoplasmoidales</taxon>
        <taxon>Metamycoplasmataceae</taxon>
        <taxon>Metamycoplasma</taxon>
    </lineage>
</organism>
<accession>A0A448ZXW5</accession>
<dbReference type="InterPro" id="IPR025966">
    <property type="entry name" value="OppC_N"/>
</dbReference>
<evidence type="ECO:0000256" key="8">
    <source>
        <dbReference type="ARBA" id="ARBA00023136"/>
    </source>
</evidence>
<evidence type="ECO:0000256" key="4">
    <source>
        <dbReference type="ARBA" id="ARBA00022692"/>
    </source>
</evidence>
<gene>
    <name evidence="12" type="primary">gsiD_3</name>
    <name evidence="12" type="ORF">NCTC10113_00973</name>
</gene>
<dbReference type="Gene3D" id="1.10.3720.10">
    <property type="entry name" value="MetI-like"/>
    <property type="match status" value="1"/>
</dbReference>
<dbReference type="PANTHER" id="PTHR43386">
    <property type="entry name" value="OLIGOPEPTIDE TRANSPORT SYSTEM PERMEASE PROTEIN APPC"/>
    <property type="match status" value="1"/>
</dbReference>
<dbReference type="EMBL" id="LR214939">
    <property type="protein sequence ID" value="VEU56092.1"/>
    <property type="molecule type" value="Genomic_DNA"/>
</dbReference>
<evidence type="ECO:0000256" key="6">
    <source>
        <dbReference type="ARBA" id="ARBA00022927"/>
    </source>
</evidence>
<keyword evidence="12" id="KW-0614">Plasmid</keyword>
<dbReference type="CDD" id="cd06261">
    <property type="entry name" value="TM_PBP2"/>
    <property type="match status" value="1"/>
</dbReference>
<dbReference type="PROSITE" id="PS50928">
    <property type="entry name" value="ABC_TM1"/>
    <property type="match status" value="1"/>
</dbReference>
<dbReference type="RefSeq" id="WP_029670559.1">
    <property type="nucleotide sequence ID" value="NZ_BPLV01000001.1"/>
</dbReference>
<evidence type="ECO:0000259" key="11">
    <source>
        <dbReference type="PROSITE" id="PS50928"/>
    </source>
</evidence>
<feature type="transmembrane region" description="Helical" evidence="10">
    <location>
        <begin position="372"/>
        <end position="391"/>
    </location>
</feature>
<keyword evidence="4 10" id="KW-0812">Transmembrane</keyword>
<reference evidence="12" key="1">
    <citation type="submission" date="2019-01" db="EMBL/GenBank/DDBJ databases">
        <authorList>
            <consortium name="Pathogen Informatics"/>
        </authorList>
    </citation>
    <scope>NUCLEOTIDE SEQUENCE [LARGE SCALE GENOMIC DNA]</scope>
    <source>
        <strain evidence="12">NCTC10113</strain>
    </source>
</reference>
<protein>
    <submittedName>
        <fullName evidence="12">ABC-type dipeptide/oligopeptide/nickel transport system permease protein (DppC/OppC) domain protein</fullName>
    </submittedName>
</protein>
<keyword evidence="2 10" id="KW-0813">Transport</keyword>
<evidence type="ECO:0000256" key="7">
    <source>
        <dbReference type="ARBA" id="ARBA00022989"/>
    </source>
</evidence>
<dbReference type="Pfam" id="PF00528">
    <property type="entry name" value="BPD_transp_1"/>
    <property type="match status" value="1"/>
</dbReference>
<comment type="similarity">
    <text evidence="9">Belongs to the binding-protein-dependent transport system permease family. OppBC subfamily.</text>
</comment>
<comment type="subcellular location">
    <subcellularLocation>
        <location evidence="1 10">Cell membrane</location>
        <topology evidence="1 10">Multi-pass membrane protein</topology>
    </subcellularLocation>
</comment>
<name>A0A448ZXW5_METSV</name>
<keyword evidence="3" id="KW-1003">Cell membrane</keyword>
<feature type="transmembrane region" description="Helical" evidence="10">
    <location>
        <begin position="292"/>
        <end position="319"/>
    </location>
</feature>
<keyword evidence="6" id="KW-0653">Protein transport</keyword>
<evidence type="ECO:0000256" key="2">
    <source>
        <dbReference type="ARBA" id="ARBA00022448"/>
    </source>
</evidence>
<feature type="transmembrane region" description="Helical" evidence="10">
    <location>
        <begin position="57"/>
        <end position="79"/>
    </location>
</feature>
<sequence>MTKLTPKEFNKKYKISQELQDKFDFVAQSKRQNLTSIAGKPKKLAFEIVKRFFTNPAVVIALLVFIALVLCSILIPFFARIRYGIIPNKPLSELSYTDGLPPINSPYVLKAYDGTNNPFAKLVKAIAAMPSNQRKYFDFFISTLTIEGEVPDLDAIKNSGNFGPYSYVANYNAYAYYQAQYLWDRMTNAKNEGLPITDALIESIKSKLPNLRPLLGTFSVGSDVAKAIKKGSDVWITTWYATWRAIKIALIVATIQTVIGVSIGAYLGFHAGKKLDTILMRVIDIFLALPELIWLLLFISIFGTTQWALIGALIITGWAGPVSATRMFIITVKDEEYIVAAKSIGASTTRQVFSHALPAIIGKVATNFVRRIPSIIVSVASLAFLGFFQETEDVNLGQLLIASIEYVSTNLWILLLPAIILLSLSLSLHFIAVGVHDALDPKVIRMSNRKR</sequence>